<protein>
    <submittedName>
        <fullName evidence="1">Uncharacterized protein</fullName>
    </submittedName>
</protein>
<dbReference type="Proteomes" id="UP000197032">
    <property type="component" value="Unassembled WGS sequence"/>
</dbReference>
<proteinExistence type="predicted"/>
<dbReference type="EMBL" id="BDGJ01000168">
    <property type="protein sequence ID" value="GAW93678.1"/>
    <property type="molecule type" value="Genomic_DNA"/>
</dbReference>
<dbReference type="OrthoDB" id="1807880at2"/>
<dbReference type="AlphaFoldDB" id="A0A1Z5HW89"/>
<organism evidence="1 2">
    <name type="scientific">Calderihabitans maritimus</name>
    <dbReference type="NCBI Taxonomy" id="1246530"/>
    <lineage>
        <taxon>Bacteria</taxon>
        <taxon>Bacillati</taxon>
        <taxon>Bacillota</taxon>
        <taxon>Clostridia</taxon>
        <taxon>Neomoorellales</taxon>
        <taxon>Calderihabitantaceae</taxon>
        <taxon>Calderihabitans</taxon>
    </lineage>
</organism>
<evidence type="ECO:0000313" key="1">
    <source>
        <dbReference type="EMBL" id="GAW93678.1"/>
    </source>
</evidence>
<comment type="caution">
    <text evidence="1">The sequence shown here is derived from an EMBL/GenBank/DDBJ whole genome shotgun (WGS) entry which is preliminary data.</text>
</comment>
<gene>
    <name evidence="1" type="ORF">KKC1_28060</name>
</gene>
<name>A0A1Z5HW89_9FIRM</name>
<reference evidence="2" key="1">
    <citation type="journal article" date="2017" name="Appl. Environ. Microbiol.">
        <title>Genomic analysis of Calderihabitans maritimus KKC1, a thermophilic hydrogenogenic carboxydotrophic bacterium isolated from marine sediment.</title>
        <authorList>
            <person name="Omae K."/>
            <person name="Yoneda Y."/>
            <person name="Fukuyama Y."/>
            <person name="Yoshida T."/>
            <person name="Sako Y."/>
        </authorList>
    </citation>
    <scope>NUCLEOTIDE SEQUENCE [LARGE SCALE GENOMIC DNA]</scope>
    <source>
        <strain evidence="2">KKC1</strain>
    </source>
</reference>
<dbReference type="RefSeq" id="WP_088554764.1">
    <property type="nucleotide sequence ID" value="NZ_BDGJ01000168.1"/>
</dbReference>
<sequence>MTKVQVHAGACGFSTVIEVQAGKKEANFHIETQCPSVQKLAAELTQGETFKIAFTKILDNPVFILAGRHLKHPGCPVPAAIIKATEVAAGLAVPKNAEIIFSQK</sequence>
<accession>A0A1Z5HW89</accession>
<keyword evidence="2" id="KW-1185">Reference proteome</keyword>
<dbReference type="Pfam" id="PF22263">
    <property type="entry name" value="DUF6951"/>
    <property type="match status" value="1"/>
</dbReference>
<dbReference type="InterPro" id="IPR054227">
    <property type="entry name" value="DUF6951"/>
</dbReference>
<evidence type="ECO:0000313" key="2">
    <source>
        <dbReference type="Proteomes" id="UP000197032"/>
    </source>
</evidence>